<dbReference type="PANTHER" id="PTHR30250">
    <property type="entry name" value="PST FAMILY PREDICTED COLANIC ACID TRANSPORTER"/>
    <property type="match status" value="1"/>
</dbReference>
<evidence type="ECO:0000256" key="2">
    <source>
        <dbReference type="ARBA" id="ARBA00022475"/>
    </source>
</evidence>
<feature type="transmembrane region" description="Helical" evidence="6">
    <location>
        <begin position="86"/>
        <end position="108"/>
    </location>
</feature>
<sequence>MNETNKYSTLVNNTVLISAGTFGSKLLTFLMVRFYTDFLTPSEYGTADLIIQTANLLIPLVSIGISESVFRFAVNDENRRKNVFSAGVFTICAGSLFILAALPVMSVLSLFGGSAWLLVMYTIASCFHSLCAQFVRAEGKTSLFAVQGLINTALVIVFNVFMLAVLDLGVTGYVLSVAAADIICFVFLTVKERLWRQIVIHPGRQIFIDMLKYGIPLIPTTVFWWITSVSDRYMITAFMGNEANGIYAVACKIPTVLTLISSIFLEAWLFSAVSETVKKRREQLRFYSQIWNVFMSVMFAAGSIVMAFSKWEIALLADDEYYNAWRYIPLLAAATVFSAFVTFMCSVFSVKKKSLLSFWSAMAGAGINLLLNGILIPSCMGIQGAAAATFTSYFIVFIKSKECETFNAFQTS</sequence>
<reference evidence="7" key="1">
    <citation type="submission" date="2020-10" db="EMBL/GenBank/DDBJ databases">
        <authorList>
            <person name="Gilroy R."/>
        </authorList>
    </citation>
    <scope>NUCLEOTIDE SEQUENCE</scope>
    <source>
        <strain evidence="7">CHK176-22527</strain>
    </source>
</reference>
<feature type="transmembrane region" description="Helical" evidence="6">
    <location>
        <begin position="114"/>
        <end position="135"/>
    </location>
</feature>
<keyword evidence="2" id="KW-1003">Cell membrane</keyword>
<evidence type="ECO:0000256" key="5">
    <source>
        <dbReference type="ARBA" id="ARBA00023136"/>
    </source>
</evidence>
<evidence type="ECO:0000256" key="4">
    <source>
        <dbReference type="ARBA" id="ARBA00022989"/>
    </source>
</evidence>
<comment type="caution">
    <text evidence="7">The sequence shown here is derived from an EMBL/GenBank/DDBJ whole genome shotgun (WGS) entry which is preliminary data.</text>
</comment>
<accession>A0A9D1HDD2</accession>
<feature type="transmembrane region" description="Helical" evidence="6">
    <location>
        <begin position="170"/>
        <end position="190"/>
    </location>
</feature>
<feature type="transmembrane region" description="Helical" evidence="6">
    <location>
        <begin position="210"/>
        <end position="226"/>
    </location>
</feature>
<gene>
    <name evidence="7" type="ORF">IAD12_01570</name>
</gene>
<dbReference type="EMBL" id="DVLX01000021">
    <property type="protein sequence ID" value="HIT98932.1"/>
    <property type="molecule type" value="Genomic_DNA"/>
</dbReference>
<keyword evidence="3 6" id="KW-0812">Transmembrane</keyword>
<feature type="transmembrane region" description="Helical" evidence="6">
    <location>
        <begin position="56"/>
        <end position="74"/>
    </location>
</feature>
<feature type="transmembrane region" description="Helical" evidence="6">
    <location>
        <begin position="15"/>
        <end position="36"/>
    </location>
</feature>
<keyword evidence="5 6" id="KW-0472">Membrane</keyword>
<dbReference type="Pfam" id="PF01943">
    <property type="entry name" value="Polysacc_synt"/>
    <property type="match status" value="1"/>
</dbReference>
<protein>
    <submittedName>
        <fullName evidence="7">Oligosaccharide flippase family protein</fullName>
    </submittedName>
</protein>
<evidence type="ECO:0000256" key="6">
    <source>
        <dbReference type="SAM" id="Phobius"/>
    </source>
</evidence>
<feature type="transmembrane region" description="Helical" evidence="6">
    <location>
        <begin position="142"/>
        <end position="164"/>
    </location>
</feature>
<feature type="transmembrane region" description="Helical" evidence="6">
    <location>
        <begin position="328"/>
        <end position="348"/>
    </location>
</feature>
<dbReference type="Proteomes" id="UP000824159">
    <property type="component" value="Unassembled WGS sequence"/>
</dbReference>
<proteinExistence type="predicted"/>
<evidence type="ECO:0000313" key="8">
    <source>
        <dbReference type="Proteomes" id="UP000824159"/>
    </source>
</evidence>
<feature type="transmembrane region" description="Helical" evidence="6">
    <location>
        <begin position="290"/>
        <end position="308"/>
    </location>
</feature>
<dbReference type="AlphaFoldDB" id="A0A9D1HDD2"/>
<reference evidence="7" key="2">
    <citation type="journal article" date="2021" name="PeerJ">
        <title>Extensive microbial diversity within the chicken gut microbiome revealed by metagenomics and culture.</title>
        <authorList>
            <person name="Gilroy R."/>
            <person name="Ravi A."/>
            <person name="Getino M."/>
            <person name="Pursley I."/>
            <person name="Horton D.L."/>
            <person name="Alikhan N.F."/>
            <person name="Baker D."/>
            <person name="Gharbi K."/>
            <person name="Hall N."/>
            <person name="Watson M."/>
            <person name="Adriaenssens E.M."/>
            <person name="Foster-Nyarko E."/>
            <person name="Jarju S."/>
            <person name="Secka A."/>
            <person name="Antonio M."/>
            <person name="Oren A."/>
            <person name="Chaudhuri R.R."/>
            <person name="La Ragione R."/>
            <person name="Hildebrand F."/>
            <person name="Pallen M.J."/>
        </authorList>
    </citation>
    <scope>NUCLEOTIDE SEQUENCE</scope>
    <source>
        <strain evidence="7">CHK176-22527</strain>
    </source>
</reference>
<name>A0A9D1HDD2_9FIRM</name>
<feature type="transmembrane region" description="Helical" evidence="6">
    <location>
        <begin position="246"/>
        <end position="269"/>
    </location>
</feature>
<keyword evidence="4 6" id="KW-1133">Transmembrane helix</keyword>
<organism evidence="7 8">
    <name type="scientific">Candidatus Allocopromorpha excrementavium</name>
    <dbReference type="NCBI Taxonomy" id="2840741"/>
    <lineage>
        <taxon>Bacteria</taxon>
        <taxon>Bacillati</taxon>
        <taxon>Bacillota</taxon>
        <taxon>Clostridia</taxon>
        <taxon>Eubacteriales</taxon>
        <taxon>Eubacteriaceae</taxon>
        <taxon>Eubacteriaceae incertae sedis</taxon>
        <taxon>Candidatus Allocopromorpha</taxon>
    </lineage>
</organism>
<evidence type="ECO:0000256" key="3">
    <source>
        <dbReference type="ARBA" id="ARBA00022692"/>
    </source>
</evidence>
<evidence type="ECO:0000313" key="7">
    <source>
        <dbReference type="EMBL" id="HIT98932.1"/>
    </source>
</evidence>
<evidence type="ECO:0000256" key="1">
    <source>
        <dbReference type="ARBA" id="ARBA00004651"/>
    </source>
</evidence>
<feature type="transmembrane region" description="Helical" evidence="6">
    <location>
        <begin position="380"/>
        <end position="398"/>
    </location>
</feature>
<feature type="transmembrane region" description="Helical" evidence="6">
    <location>
        <begin position="355"/>
        <end position="374"/>
    </location>
</feature>
<comment type="subcellular location">
    <subcellularLocation>
        <location evidence="1">Cell membrane</location>
        <topology evidence="1">Multi-pass membrane protein</topology>
    </subcellularLocation>
</comment>
<dbReference type="GO" id="GO:0005886">
    <property type="term" value="C:plasma membrane"/>
    <property type="evidence" value="ECO:0007669"/>
    <property type="project" value="UniProtKB-SubCell"/>
</dbReference>
<dbReference type="InterPro" id="IPR002797">
    <property type="entry name" value="Polysacc_synth"/>
</dbReference>
<dbReference type="PANTHER" id="PTHR30250:SF11">
    <property type="entry name" value="O-ANTIGEN TRANSPORTER-RELATED"/>
    <property type="match status" value="1"/>
</dbReference>
<dbReference type="InterPro" id="IPR050833">
    <property type="entry name" value="Poly_Biosynth_Transport"/>
</dbReference>